<feature type="coiled-coil region" evidence="11">
    <location>
        <begin position="231"/>
        <end position="273"/>
    </location>
</feature>
<feature type="coiled-coil region" evidence="11">
    <location>
        <begin position="128"/>
        <end position="197"/>
    </location>
</feature>
<comment type="caution">
    <text evidence="13">The sequence shown here is derived from an EMBL/GenBank/DDBJ whole genome shotgun (WGS) entry which is preliminary data.</text>
</comment>
<evidence type="ECO:0000256" key="5">
    <source>
        <dbReference type="ARBA" id="ARBA00022473"/>
    </source>
</evidence>
<dbReference type="InterPro" id="IPR009800">
    <property type="entry name" value="HCR"/>
</dbReference>
<evidence type="ECO:0000256" key="7">
    <source>
        <dbReference type="ARBA" id="ARBA00022782"/>
    </source>
</evidence>
<feature type="compositionally biased region" description="Basic residues" evidence="12">
    <location>
        <begin position="300"/>
        <end position="318"/>
    </location>
</feature>
<organism evidence="13 14">
    <name type="scientific">Desmophyllum pertusum</name>
    <dbReference type="NCBI Taxonomy" id="174260"/>
    <lineage>
        <taxon>Eukaryota</taxon>
        <taxon>Metazoa</taxon>
        <taxon>Cnidaria</taxon>
        <taxon>Anthozoa</taxon>
        <taxon>Hexacorallia</taxon>
        <taxon>Scleractinia</taxon>
        <taxon>Caryophylliina</taxon>
        <taxon>Caryophylliidae</taxon>
        <taxon>Desmophyllum</taxon>
    </lineage>
</organism>
<sequence length="318" mass="36887">MSACSLQDIARTTESFVEHVSLQMEEAFKKLAVFSQRVSFASGRVKFLQGLITHREMQLRNELSEAVTKGAENVQTTADGNVAVEPEVGLSPEQLASEVKQLTRERDHLLAQARKDSEALERKEIVVKAQYEEQLKESAIKISQLESLLKDERERGAVVSDKLETAEVELSERLETIEALKTEMAKHEDVAEKTLDKVLQAEQARYTGEFAKLEKQFNDIRREHHKAVVVLRQAERQVEREKDKSAEQLSLQQKEYEMKLEKSRSQLRHTEKERTCSWLQCGRRASRFPDSGQRNFQMWGKKRRKKTETKFLWKRRGQ</sequence>
<dbReference type="EMBL" id="MU825873">
    <property type="protein sequence ID" value="KAJ7387465.1"/>
    <property type="molecule type" value="Genomic_DNA"/>
</dbReference>
<keyword evidence="5" id="KW-0217">Developmental protein</keyword>
<proteinExistence type="predicted"/>
<evidence type="ECO:0000256" key="1">
    <source>
        <dbReference type="ARBA" id="ARBA00003936"/>
    </source>
</evidence>
<evidence type="ECO:0000256" key="2">
    <source>
        <dbReference type="ARBA" id="ARBA00004123"/>
    </source>
</evidence>
<dbReference type="OrthoDB" id="5968720at2759"/>
<dbReference type="GO" id="GO:0006611">
    <property type="term" value="P:protein export from nucleus"/>
    <property type="evidence" value="ECO:0007669"/>
    <property type="project" value="TreeGrafter"/>
</dbReference>
<dbReference type="GO" id="GO:0005814">
    <property type="term" value="C:centriole"/>
    <property type="evidence" value="ECO:0007669"/>
    <property type="project" value="TreeGrafter"/>
</dbReference>
<dbReference type="AlphaFoldDB" id="A0A9X0D5C4"/>
<evidence type="ECO:0000256" key="4">
    <source>
        <dbReference type="ARBA" id="ARBA00016468"/>
    </source>
</evidence>
<evidence type="ECO:0000256" key="9">
    <source>
        <dbReference type="ARBA" id="ARBA00023242"/>
    </source>
</evidence>
<name>A0A9X0D5C4_9CNID</name>
<keyword evidence="9" id="KW-0539">Nucleus</keyword>
<comment type="subcellular location">
    <subcellularLocation>
        <location evidence="3">Cytoplasm</location>
    </subcellularLocation>
    <subcellularLocation>
        <location evidence="2">Nucleus</location>
    </subcellularLocation>
</comment>
<accession>A0A9X0D5C4</accession>
<evidence type="ECO:0000256" key="6">
    <source>
        <dbReference type="ARBA" id="ARBA00022490"/>
    </source>
</evidence>
<dbReference type="PANTHER" id="PTHR46822:SF1">
    <property type="entry name" value="COILED-COIL ALPHA-HELICAL ROD PROTEIN 1"/>
    <property type="match status" value="1"/>
</dbReference>
<reference evidence="13" key="1">
    <citation type="submission" date="2023-01" db="EMBL/GenBank/DDBJ databases">
        <title>Genome assembly of the deep-sea coral Lophelia pertusa.</title>
        <authorList>
            <person name="Herrera S."/>
            <person name="Cordes E."/>
        </authorList>
    </citation>
    <scope>NUCLEOTIDE SEQUENCE</scope>
    <source>
        <strain evidence="13">USNM1676648</strain>
        <tissue evidence="13">Polyp</tissue>
    </source>
</reference>
<dbReference type="Pfam" id="PF07111">
    <property type="entry name" value="HCR"/>
    <property type="match status" value="1"/>
</dbReference>
<protein>
    <recommendedName>
        <fullName evidence="4">Coiled-coil alpha-helical rod protein 1</fullName>
    </recommendedName>
    <alternativeName>
        <fullName evidence="10">Alpha-helical coiled-coil rod protein</fullName>
    </alternativeName>
</protein>
<comment type="function">
    <text evidence="1">May be a regulator of keratinocyte proliferation or differentiation.</text>
</comment>
<keyword evidence="7" id="KW-0221">Differentiation</keyword>
<evidence type="ECO:0000256" key="12">
    <source>
        <dbReference type="SAM" id="MobiDB-lite"/>
    </source>
</evidence>
<keyword evidence="8 11" id="KW-0175">Coiled coil</keyword>
<evidence type="ECO:0000313" key="13">
    <source>
        <dbReference type="EMBL" id="KAJ7387465.1"/>
    </source>
</evidence>
<dbReference type="Proteomes" id="UP001163046">
    <property type="component" value="Unassembled WGS sequence"/>
</dbReference>
<keyword evidence="14" id="KW-1185">Reference proteome</keyword>
<gene>
    <name evidence="13" type="primary">CCHCR1_1</name>
    <name evidence="13" type="ORF">OS493_000794</name>
</gene>
<evidence type="ECO:0000256" key="3">
    <source>
        <dbReference type="ARBA" id="ARBA00004496"/>
    </source>
</evidence>
<evidence type="ECO:0000256" key="11">
    <source>
        <dbReference type="SAM" id="Coils"/>
    </source>
</evidence>
<feature type="region of interest" description="Disordered" evidence="12">
    <location>
        <begin position="299"/>
        <end position="318"/>
    </location>
</feature>
<evidence type="ECO:0000313" key="14">
    <source>
        <dbReference type="Proteomes" id="UP001163046"/>
    </source>
</evidence>
<dbReference type="GO" id="GO:0005634">
    <property type="term" value="C:nucleus"/>
    <property type="evidence" value="ECO:0007669"/>
    <property type="project" value="UniProtKB-SubCell"/>
</dbReference>
<evidence type="ECO:0000256" key="8">
    <source>
        <dbReference type="ARBA" id="ARBA00023054"/>
    </source>
</evidence>
<evidence type="ECO:0000256" key="10">
    <source>
        <dbReference type="ARBA" id="ARBA00031932"/>
    </source>
</evidence>
<dbReference type="GO" id="GO:0030154">
    <property type="term" value="P:cell differentiation"/>
    <property type="evidence" value="ECO:0007669"/>
    <property type="project" value="UniProtKB-KW"/>
</dbReference>
<dbReference type="PANTHER" id="PTHR46822">
    <property type="entry name" value="COILED-COIL ALPHA-HELICAL ROD PROTEIN 1"/>
    <property type="match status" value="1"/>
</dbReference>
<keyword evidence="6" id="KW-0963">Cytoplasm</keyword>
<dbReference type="GO" id="GO:0005737">
    <property type="term" value="C:cytoplasm"/>
    <property type="evidence" value="ECO:0007669"/>
    <property type="project" value="UniProtKB-SubCell"/>
</dbReference>